<protein>
    <submittedName>
        <fullName evidence="2">LapA family protein</fullName>
    </submittedName>
</protein>
<dbReference type="OrthoDB" id="7689797at2"/>
<gene>
    <name evidence="2" type="ORF">E2L05_01860</name>
</gene>
<keyword evidence="3" id="KW-1185">Reference proteome</keyword>
<evidence type="ECO:0000256" key="1">
    <source>
        <dbReference type="SAM" id="Phobius"/>
    </source>
</evidence>
<keyword evidence="1" id="KW-1133">Transmembrane helix</keyword>
<dbReference type="AlphaFoldDB" id="A0A4R6B5N0"/>
<name>A0A4R6B5N0_9RHOB</name>
<sequence>MRFITYLILALIALALVIIGFANRAIVTLTLLPAEFVPFTKYNFSYELPLYMVVFGGIAAGILFGFFWEWMREHKHRSEATVNRRERALLAQELEKIKADRQKGKDEILALLDDGTAHTS</sequence>
<dbReference type="Proteomes" id="UP000294562">
    <property type="component" value="Unassembled WGS sequence"/>
</dbReference>
<comment type="caution">
    <text evidence="2">The sequence shown here is derived from an EMBL/GenBank/DDBJ whole genome shotgun (WGS) entry which is preliminary data.</text>
</comment>
<reference evidence="2 3" key="1">
    <citation type="submission" date="2019-03" db="EMBL/GenBank/DDBJ databases">
        <title>Rhodobacteraceae bacterium SM1902, a new member of the family Rhodobacteraceae isolated from Yantai.</title>
        <authorList>
            <person name="Sun Y."/>
        </authorList>
    </citation>
    <scope>NUCLEOTIDE SEQUENCE [LARGE SCALE GENOMIC DNA]</scope>
    <source>
        <strain evidence="2 3">SM1902</strain>
    </source>
</reference>
<dbReference type="RefSeq" id="WP_133341197.1">
    <property type="nucleotide sequence ID" value="NZ_SMZO01000003.1"/>
</dbReference>
<organism evidence="2 3">
    <name type="scientific">Meridianimarinicoccus aquatilis</name>
    <dbReference type="NCBI Taxonomy" id="2552766"/>
    <lineage>
        <taxon>Bacteria</taxon>
        <taxon>Pseudomonadati</taxon>
        <taxon>Pseudomonadota</taxon>
        <taxon>Alphaproteobacteria</taxon>
        <taxon>Rhodobacterales</taxon>
        <taxon>Paracoccaceae</taxon>
        <taxon>Meridianimarinicoccus</taxon>
    </lineage>
</organism>
<evidence type="ECO:0000313" key="2">
    <source>
        <dbReference type="EMBL" id="TDL91043.1"/>
    </source>
</evidence>
<keyword evidence="1" id="KW-0812">Transmembrane</keyword>
<feature type="transmembrane region" description="Helical" evidence="1">
    <location>
        <begin position="48"/>
        <end position="68"/>
    </location>
</feature>
<dbReference type="EMBL" id="SMZO01000003">
    <property type="protein sequence ID" value="TDL91043.1"/>
    <property type="molecule type" value="Genomic_DNA"/>
</dbReference>
<accession>A0A4R6B5N0</accession>
<evidence type="ECO:0000313" key="3">
    <source>
        <dbReference type="Proteomes" id="UP000294562"/>
    </source>
</evidence>
<keyword evidence="1" id="KW-0472">Membrane</keyword>
<proteinExistence type="predicted"/>